<accession>A0A836LLA5</accession>
<protein>
    <submittedName>
        <fullName evidence="2">Uncharacterized protein</fullName>
    </submittedName>
</protein>
<keyword evidence="3" id="KW-1185">Reference proteome</keyword>
<reference evidence="2 3" key="1">
    <citation type="submission" date="2021-02" db="EMBL/GenBank/DDBJ databases">
        <title>Porcisia hertigi Genome sequencing and assembly.</title>
        <authorList>
            <person name="Almutairi H."/>
            <person name="Gatherer D."/>
        </authorList>
    </citation>
    <scope>NUCLEOTIDE SEQUENCE [LARGE SCALE GENOMIC DNA]</scope>
    <source>
        <strain evidence="2 3">C119</strain>
    </source>
</reference>
<dbReference type="GeneID" id="94293303"/>
<feature type="compositionally biased region" description="Low complexity" evidence="1">
    <location>
        <begin position="218"/>
        <end position="235"/>
    </location>
</feature>
<evidence type="ECO:0000313" key="3">
    <source>
        <dbReference type="Proteomes" id="UP000674318"/>
    </source>
</evidence>
<feature type="compositionally biased region" description="Polar residues" evidence="1">
    <location>
        <begin position="92"/>
        <end position="107"/>
    </location>
</feature>
<gene>
    <name evidence="2" type="ORF">JKF63_07286</name>
</gene>
<dbReference type="KEGG" id="phet:94293303"/>
<sequence length="499" mass="54306">MPLVAARDYRASWEIPYDFHPRIRAYPGTKSVVRAYMDAPLLTASAAEKTTTAPTPQRGRRALRHNRFGSRIPGAAPVVAASGLGEGAVQPAATTSAVHSSPSSAQVAQPLPQYSSPPQQLAERPSSSPPEQGSHVYHEVPTLPLNNTSARVRVEERSVGGQCNAVQQTRSHVVPLSTGCRVPQRPVCATVGVARRVPSKYPTEHPRQSSGPPPPPSSLSATASAPPATATTAPSFHTGYHQRTKERYSLPPSYGTHCAQWRRHPVPIIRVADRYDSPPRMREYRLNARQVRHASRANFVNALRGCISRGVQEVIPQRVTDALMDTRDAHCFDPSTHNYNVMVTNAFHDSVEERAARLQTTENRMWERMIVNVAPLEIAHQQVVEAGGTSVLDNGHVTSPIYISAAPGATGASAANADGSFADGDDTMAVVVRPFPDELLGDSKALRLAEAQRRWPKGREWDRQVAIQRAVGATAQEAIIDLGIDPRYRHPGDRPGRPH</sequence>
<comment type="caution">
    <text evidence="2">The sequence shown here is derived from an EMBL/GenBank/DDBJ whole genome shotgun (WGS) entry which is preliminary data.</text>
</comment>
<proteinExistence type="predicted"/>
<feature type="region of interest" description="Disordered" evidence="1">
    <location>
        <begin position="92"/>
        <end position="144"/>
    </location>
</feature>
<name>A0A836LLA5_9TRYP</name>
<dbReference type="OrthoDB" id="273839at2759"/>
<evidence type="ECO:0000313" key="2">
    <source>
        <dbReference type="EMBL" id="KAG5511689.1"/>
    </source>
</evidence>
<evidence type="ECO:0000256" key="1">
    <source>
        <dbReference type="SAM" id="MobiDB-lite"/>
    </source>
</evidence>
<feature type="region of interest" description="Disordered" evidence="1">
    <location>
        <begin position="47"/>
        <end position="70"/>
    </location>
</feature>
<dbReference type="RefSeq" id="XP_067759781.1">
    <property type="nucleotide sequence ID" value="XM_067903226.1"/>
</dbReference>
<dbReference type="EMBL" id="JAFJZO010000004">
    <property type="protein sequence ID" value="KAG5511689.1"/>
    <property type="molecule type" value="Genomic_DNA"/>
</dbReference>
<feature type="compositionally biased region" description="Low complexity" evidence="1">
    <location>
        <begin position="109"/>
        <end position="121"/>
    </location>
</feature>
<feature type="compositionally biased region" description="Basic residues" evidence="1">
    <location>
        <begin position="58"/>
        <end position="68"/>
    </location>
</feature>
<organism evidence="2 3">
    <name type="scientific">Porcisia hertigi</name>
    <dbReference type="NCBI Taxonomy" id="2761500"/>
    <lineage>
        <taxon>Eukaryota</taxon>
        <taxon>Discoba</taxon>
        <taxon>Euglenozoa</taxon>
        <taxon>Kinetoplastea</taxon>
        <taxon>Metakinetoplastina</taxon>
        <taxon>Trypanosomatida</taxon>
        <taxon>Trypanosomatidae</taxon>
        <taxon>Leishmaniinae</taxon>
        <taxon>Porcisia</taxon>
    </lineage>
</organism>
<feature type="region of interest" description="Disordered" evidence="1">
    <location>
        <begin position="198"/>
        <end position="251"/>
    </location>
</feature>
<dbReference type="AlphaFoldDB" id="A0A836LLA5"/>
<dbReference type="Proteomes" id="UP000674318">
    <property type="component" value="Unassembled WGS sequence"/>
</dbReference>